<protein>
    <submittedName>
        <fullName evidence="6">Methyl-accepting chemotaxis protein (MCP) signalling domain-containing protein</fullName>
    </submittedName>
</protein>
<dbReference type="Pfam" id="PF00015">
    <property type="entry name" value="MCPsignal"/>
    <property type="match status" value="1"/>
</dbReference>
<dbReference type="EMBL" id="FRDI01000006">
    <property type="protein sequence ID" value="SHN65129.1"/>
    <property type="molecule type" value="Genomic_DNA"/>
</dbReference>
<evidence type="ECO:0000256" key="3">
    <source>
        <dbReference type="SAM" id="Coils"/>
    </source>
</evidence>
<dbReference type="GO" id="GO:0007165">
    <property type="term" value="P:signal transduction"/>
    <property type="evidence" value="ECO:0007669"/>
    <property type="project" value="UniProtKB-KW"/>
</dbReference>
<accession>A0A1M7T350</accession>
<dbReference type="SUPFAM" id="SSF58104">
    <property type="entry name" value="Methyl-accepting chemotaxis protein (MCP) signaling domain"/>
    <property type="match status" value="1"/>
</dbReference>
<feature type="coiled-coil region" evidence="3">
    <location>
        <begin position="271"/>
        <end position="302"/>
    </location>
</feature>
<keyword evidence="4" id="KW-0472">Membrane</keyword>
<dbReference type="STRING" id="1121455.SAMN02745728_01495"/>
<dbReference type="PANTHER" id="PTHR32089:SF112">
    <property type="entry name" value="LYSOZYME-LIKE PROTEIN-RELATED"/>
    <property type="match status" value="1"/>
</dbReference>
<keyword evidence="4" id="KW-0812">Transmembrane</keyword>
<feature type="transmembrane region" description="Helical" evidence="4">
    <location>
        <begin position="12"/>
        <end position="32"/>
    </location>
</feature>
<gene>
    <name evidence="6" type="ORF">SAMN02745728_01495</name>
</gene>
<dbReference type="PROSITE" id="PS50111">
    <property type="entry name" value="CHEMOTAXIS_TRANSDUC_2"/>
    <property type="match status" value="1"/>
</dbReference>
<dbReference type="SMART" id="SM00283">
    <property type="entry name" value="MA"/>
    <property type="match status" value="1"/>
</dbReference>
<keyword evidence="1 2" id="KW-0807">Transducer</keyword>
<evidence type="ECO:0000313" key="7">
    <source>
        <dbReference type="Proteomes" id="UP000186469"/>
    </source>
</evidence>
<dbReference type="AlphaFoldDB" id="A0A1M7T350"/>
<dbReference type="InterPro" id="IPR004089">
    <property type="entry name" value="MCPsignal_dom"/>
</dbReference>
<name>A0A1M7T350_9BACT</name>
<evidence type="ECO:0000256" key="1">
    <source>
        <dbReference type="ARBA" id="ARBA00023224"/>
    </source>
</evidence>
<proteinExistence type="predicted"/>
<evidence type="ECO:0000256" key="2">
    <source>
        <dbReference type="PROSITE-ProRule" id="PRU00284"/>
    </source>
</evidence>
<keyword evidence="3" id="KW-0175">Coiled coil</keyword>
<evidence type="ECO:0000313" key="6">
    <source>
        <dbReference type="EMBL" id="SHN65129.1"/>
    </source>
</evidence>
<feature type="domain" description="Methyl-accepting transducer" evidence="5">
    <location>
        <begin position="310"/>
        <end position="546"/>
    </location>
</feature>
<dbReference type="PANTHER" id="PTHR32089">
    <property type="entry name" value="METHYL-ACCEPTING CHEMOTAXIS PROTEIN MCPB"/>
    <property type="match status" value="1"/>
</dbReference>
<evidence type="ECO:0000256" key="4">
    <source>
        <dbReference type="SAM" id="Phobius"/>
    </source>
</evidence>
<reference evidence="6 7" key="1">
    <citation type="submission" date="2016-12" db="EMBL/GenBank/DDBJ databases">
        <authorList>
            <person name="Song W.-J."/>
            <person name="Kurnit D.M."/>
        </authorList>
    </citation>
    <scope>NUCLEOTIDE SEQUENCE [LARGE SCALE GENOMIC DNA]</scope>
    <source>
        <strain evidence="6 7">DSM 11393</strain>
    </source>
</reference>
<dbReference type="CDD" id="cd11386">
    <property type="entry name" value="MCP_signal"/>
    <property type="match status" value="1"/>
</dbReference>
<dbReference type="GO" id="GO:0016020">
    <property type="term" value="C:membrane"/>
    <property type="evidence" value="ECO:0007669"/>
    <property type="project" value="InterPro"/>
</dbReference>
<organism evidence="6 7">
    <name type="scientific">Desulfovibrio litoralis DSM 11393</name>
    <dbReference type="NCBI Taxonomy" id="1121455"/>
    <lineage>
        <taxon>Bacteria</taxon>
        <taxon>Pseudomonadati</taxon>
        <taxon>Thermodesulfobacteriota</taxon>
        <taxon>Desulfovibrionia</taxon>
        <taxon>Desulfovibrionales</taxon>
        <taxon>Desulfovibrionaceae</taxon>
        <taxon>Desulfovibrio</taxon>
    </lineage>
</organism>
<evidence type="ECO:0000259" key="5">
    <source>
        <dbReference type="PROSITE" id="PS50111"/>
    </source>
</evidence>
<dbReference type="RefSeq" id="WP_072697183.1">
    <property type="nucleotide sequence ID" value="NZ_FRDI01000006.1"/>
</dbReference>
<feature type="transmembrane region" description="Helical" evidence="4">
    <location>
        <begin position="189"/>
        <end position="208"/>
    </location>
</feature>
<dbReference type="Proteomes" id="UP000186469">
    <property type="component" value="Unassembled WGS sequence"/>
</dbReference>
<keyword evidence="4" id="KW-1133">Transmembrane helix</keyword>
<sequence>MYRFGLTGKFLFTLSVGAFALGVTALLFIFAVNDISDDNEKLFQVDTAGKIATLEISRDINYISRLTRDSMLGGDLQKNLTKLQELARENRARFDRLEQTPFDNNTLGVIRKARDSATKFIGSGEDIIRKLEQTPINERHNIYKIYEKEATPFANAFRADFSTLDKLMSERYLAIQKHTSQKLKMHKRIAIITFLFSTFLIYAVGYFITRSDLKAMRACIAFSAKLGSDGLVERLDPDSSASMYPLVLSLNEAADNIEKNKKMASEATALAVKESEEAKRFLAQAEEAKKAAERAKAEGMQTAAVHLDQIVSDIGELSEALVSQIFRSEAGTKRQTELVAETATAMEEMNSSVLEIAHNSEDASTVAANAREKALSGANTVANVSALMVRLQEQSLNLKKDMDILNSHTTAINQIMGVISDIADQTNLLALNAAIEAARAGEAGRGFAVVADEVRKLAEKTMHSTADVAKAIKSIQESTSHSISRVEQTTVTINDVSKSVEDSGVALSEIVKLIDNTADQSRAIATASEQQSTTSEAINRSVSDINMTAMDTADAMYEVRHAVEGLSKQINKLEDLIGEFKKG</sequence>
<keyword evidence="7" id="KW-1185">Reference proteome</keyword>
<dbReference type="Gene3D" id="1.10.287.950">
    <property type="entry name" value="Methyl-accepting chemotaxis protein"/>
    <property type="match status" value="1"/>
</dbReference>
<dbReference type="OrthoDB" id="1808874at2"/>